<evidence type="ECO:0000256" key="1">
    <source>
        <dbReference type="ARBA" id="ARBA00004514"/>
    </source>
</evidence>
<dbReference type="InterPro" id="IPR007317">
    <property type="entry name" value="GET4"/>
</dbReference>
<dbReference type="Pfam" id="PF04190">
    <property type="entry name" value="GET4"/>
    <property type="match status" value="1"/>
</dbReference>
<keyword evidence="4" id="KW-0963">Cytoplasm</keyword>
<evidence type="ECO:0000313" key="7">
    <source>
        <dbReference type="Proteomes" id="UP000789759"/>
    </source>
</evidence>
<reference evidence="6" key="1">
    <citation type="submission" date="2021-06" db="EMBL/GenBank/DDBJ databases">
        <authorList>
            <person name="Kallberg Y."/>
            <person name="Tangrot J."/>
            <person name="Rosling A."/>
        </authorList>
    </citation>
    <scope>NUCLEOTIDE SEQUENCE</scope>
    <source>
        <strain evidence="6">FL966</strain>
    </source>
</reference>
<dbReference type="Proteomes" id="UP000789759">
    <property type="component" value="Unassembled WGS sequence"/>
</dbReference>
<accession>A0A9N9HMN9</accession>
<dbReference type="Gene3D" id="1.25.40.10">
    <property type="entry name" value="Tetratricopeptide repeat domain"/>
    <property type="match status" value="1"/>
</dbReference>
<gene>
    <name evidence="6" type="ORF">CPELLU_LOCUS11614</name>
</gene>
<feature type="region of interest" description="Disordered" evidence="5">
    <location>
        <begin position="331"/>
        <end position="352"/>
    </location>
</feature>
<evidence type="ECO:0000256" key="2">
    <source>
        <dbReference type="ARBA" id="ARBA00005351"/>
    </source>
</evidence>
<keyword evidence="3" id="KW-0813">Transport</keyword>
<dbReference type="PANTHER" id="PTHR12875">
    <property type="entry name" value="GOLGI TO ER TRAFFIC PROTEIN 4 HOMOLOG"/>
    <property type="match status" value="1"/>
</dbReference>
<dbReference type="EMBL" id="CAJVQA010010438">
    <property type="protein sequence ID" value="CAG8696903.1"/>
    <property type="molecule type" value="Genomic_DNA"/>
</dbReference>
<organism evidence="6 7">
    <name type="scientific">Cetraspora pellucida</name>
    <dbReference type="NCBI Taxonomy" id="1433469"/>
    <lineage>
        <taxon>Eukaryota</taxon>
        <taxon>Fungi</taxon>
        <taxon>Fungi incertae sedis</taxon>
        <taxon>Mucoromycota</taxon>
        <taxon>Glomeromycotina</taxon>
        <taxon>Glomeromycetes</taxon>
        <taxon>Diversisporales</taxon>
        <taxon>Gigasporaceae</taxon>
        <taxon>Cetraspora</taxon>
    </lineage>
</organism>
<dbReference type="FunFam" id="1.25.40.10:FF:000060">
    <property type="entry name" value="Golgi to ER traffic protein 4 homolog"/>
    <property type="match status" value="1"/>
</dbReference>
<evidence type="ECO:0000256" key="4">
    <source>
        <dbReference type="ARBA" id="ARBA00022490"/>
    </source>
</evidence>
<evidence type="ECO:0000313" key="6">
    <source>
        <dbReference type="EMBL" id="CAG8696903.1"/>
    </source>
</evidence>
<dbReference type="InterPro" id="IPR011990">
    <property type="entry name" value="TPR-like_helical_dom_sf"/>
</dbReference>
<comment type="caution">
    <text evidence="6">The sequence shown here is derived from an EMBL/GenBank/DDBJ whole genome shotgun (WGS) entry which is preliminary data.</text>
</comment>
<sequence length="352" mass="39693">MASLKGTDKVLEKLKESVENGNYYEAHQMYRTVCRRTYLSLRLVLLLCSETSNKHLLYSGAQTLLKHKQTGSGVDLSLYLIDAYNDEEMAVNDESRARIIQLLLLFPSDEPGRKRFIDSAVRASNHLHFSHISWSVKFGENPAGDPELHHFVAELLYKDKMYSEAEPHFLAGTAESSKVYGRMLAEWSSQDHPSKIGAYIARAVLQYLCLRSIRDAKFAFESFIADLTEKVPELKAGTAQYNPTITGDAVDVTIYLLPLLNFLQLLILTVQREASDLFGELRNRYKSVLSVEPSFEDLLNKIGEVFFNIRVQRPQQFNIFQDLVNSLFTSGPGTPSAGGTPYARVNPQGELD</sequence>
<dbReference type="OrthoDB" id="10252405at2759"/>
<dbReference type="AlphaFoldDB" id="A0A9N9HMN9"/>
<name>A0A9N9HMN9_9GLOM</name>
<feature type="compositionally biased region" description="Low complexity" evidence="5">
    <location>
        <begin position="331"/>
        <end position="341"/>
    </location>
</feature>
<protein>
    <submittedName>
        <fullName evidence="6">2834_t:CDS:1</fullName>
    </submittedName>
</protein>
<dbReference type="GO" id="GO:0045048">
    <property type="term" value="P:protein insertion into ER membrane"/>
    <property type="evidence" value="ECO:0007669"/>
    <property type="project" value="InterPro"/>
</dbReference>
<comment type="subcellular location">
    <subcellularLocation>
        <location evidence="1">Cytoplasm</location>
        <location evidence="1">Cytosol</location>
    </subcellularLocation>
</comment>
<dbReference type="GO" id="GO:0005829">
    <property type="term" value="C:cytosol"/>
    <property type="evidence" value="ECO:0007669"/>
    <property type="project" value="UniProtKB-SubCell"/>
</dbReference>
<proteinExistence type="inferred from homology"/>
<dbReference type="PANTHER" id="PTHR12875:SF0">
    <property type="entry name" value="GOLGI TO ER TRAFFIC PROTEIN 4 HOMOLOG"/>
    <property type="match status" value="1"/>
</dbReference>
<keyword evidence="7" id="KW-1185">Reference proteome</keyword>
<evidence type="ECO:0000256" key="5">
    <source>
        <dbReference type="SAM" id="MobiDB-lite"/>
    </source>
</evidence>
<comment type="similarity">
    <text evidence="2">Belongs to the GET4 family.</text>
</comment>
<evidence type="ECO:0000256" key="3">
    <source>
        <dbReference type="ARBA" id="ARBA00022448"/>
    </source>
</evidence>